<dbReference type="SUPFAM" id="SSF102114">
    <property type="entry name" value="Radical SAM enzymes"/>
    <property type="match status" value="1"/>
</dbReference>
<evidence type="ECO:0000256" key="1">
    <source>
        <dbReference type="ARBA" id="ARBA00022691"/>
    </source>
</evidence>
<dbReference type="SFLD" id="SFLDS00029">
    <property type="entry name" value="Radical_SAM"/>
    <property type="match status" value="1"/>
</dbReference>
<dbReference type="OrthoDB" id="9782387at2"/>
<dbReference type="GO" id="GO:0046872">
    <property type="term" value="F:metal ion binding"/>
    <property type="evidence" value="ECO:0007669"/>
    <property type="project" value="UniProtKB-KW"/>
</dbReference>
<dbReference type="SFLD" id="SFLDG01067">
    <property type="entry name" value="SPASM/twitch_domain_containing"/>
    <property type="match status" value="1"/>
</dbReference>
<dbReference type="PANTHER" id="PTHR11228:SF7">
    <property type="entry name" value="PQQA PEPTIDE CYCLASE"/>
    <property type="match status" value="1"/>
</dbReference>
<evidence type="ECO:0000256" key="4">
    <source>
        <dbReference type="ARBA" id="ARBA00023014"/>
    </source>
</evidence>
<evidence type="ECO:0000313" key="7">
    <source>
        <dbReference type="Proteomes" id="UP000236434"/>
    </source>
</evidence>
<reference evidence="6 7" key="1">
    <citation type="submission" date="2013-12" db="EMBL/GenBank/DDBJ databases">
        <title>Comparative genomics of Petrotoga isolates.</title>
        <authorList>
            <person name="Nesbo C.L."/>
            <person name="Charchuk R."/>
            <person name="Chow K."/>
        </authorList>
    </citation>
    <scope>NUCLEOTIDE SEQUENCE [LARGE SCALE GENOMIC DNA]</scope>
    <source>
        <strain evidence="6 7">DSM 13574</strain>
    </source>
</reference>
<name>A0A2K1P184_9BACT</name>
<dbReference type="InterPro" id="IPR007197">
    <property type="entry name" value="rSAM"/>
</dbReference>
<dbReference type="InterPro" id="IPR058240">
    <property type="entry name" value="rSAM_sf"/>
</dbReference>
<dbReference type="GO" id="GO:0051536">
    <property type="term" value="F:iron-sulfur cluster binding"/>
    <property type="evidence" value="ECO:0007669"/>
    <property type="project" value="UniProtKB-KW"/>
</dbReference>
<keyword evidence="4" id="KW-0411">Iron-sulfur</keyword>
<dbReference type="EMBL" id="AZRL01000012">
    <property type="protein sequence ID" value="PNR96531.1"/>
    <property type="molecule type" value="Genomic_DNA"/>
</dbReference>
<evidence type="ECO:0000256" key="2">
    <source>
        <dbReference type="ARBA" id="ARBA00022723"/>
    </source>
</evidence>
<dbReference type="InterPro" id="IPR013785">
    <property type="entry name" value="Aldolase_TIM"/>
</dbReference>
<keyword evidence="2" id="KW-0479">Metal-binding</keyword>
<dbReference type="GO" id="GO:0003824">
    <property type="term" value="F:catalytic activity"/>
    <property type="evidence" value="ECO:0007669"/>
    <property type="project" value="InterPro"/>
</dbReference>
<protein>
    <recommendedName>
        <fullName evidence="5">Radical SAM core domain-containing protein</fullName>
    </recommendedName>
</protein>
<accession>A0A2K1P184</accession>
<dbReference type="CDD" id="cd01335">
    <property type="entry name" value="Radical_SAM"/>
    <property type="match status" value="1"/>
</dbReference>
<dbReference type="Pfam" id="PF04055">
    <property type="entry name" value="Radical_SAM"/>
    <property type="match status" value="1"/>
</dbReference>
<dbReference type="RefSeq" id="WP_103066782.1">
    <property type="nucleotide sequence ID" value="NZ_AZRL01000012.1"/>
</dbReference>
<sequence length="316" mass="36846">MANIMINNNCNLSCEYCFAKNISAPLYMTFTDFKYAVDFIARGKEQIGILGGEPTIHPLFREFVNYLEFNKDVRSFILFTNGINLGNYVELIKYNKMRILLNLNRPSDIGRKYDRIIEGLCKLRSIGKLSNKIAIGLTIYDDKYSDHWLKVMKDNSLNKLRLSIAVPNKRIESSSIEYYKKYKQIIFKYVHEALNNGILPFFDCNVPPPCILENSERQELMDKFSGRPTNVICNKSVCEPVIDILPDLKVIRCFGTKKDTELNLKNFKSLHEIRNYYINEYDKKLIEKHIDSRCKKCVFFQKSLCNSGCLWLIKSE</sequence>
<keyword evidence="1" id="KW-0949">S-adenosyl-L-methionine</keyword>
<dbReference type="AlphaFoldDB" id="A0A2K1P184"/>
<evidence type="ECO:0000256" key="3">
    <source>
        <dbReference type="ARBA" id="ARBA00023004"/>
    </source>
</evidence>
<dbReference type="Proteomes" id="UP000236434">
    <property type="component" value="Unassembled WGS sequence"/>
</dbReference>
<feature type="domain" description="Radical SAM core" evidence="5">
    <location>
        <begin position="6"/>
        <end position="125"/>
    </location>
</feature>
<dbReference type="Gene3D" id="3.20.20.70">
    <property type="entry name" value="Aldolase class I"/>
    <property type="match status" value="1"/>
</dbReference>
<evidence type="ECO:0000259" key="5">
    <source>
        <dbReference type="Pfam" id="PF04055"/>
    </source>
</evidence>
<proteinExistence type="predicted"/>
<comment type="caution">
    <text evidence="6">The sequence shown here is derived from an EMBL/GenBank/DDBJ whole genome shotgun (WGS) entry which is preliminary data.</text>
</comment>
<keyword evidence="3" id="KW-0408">Iron</keyword>
<organism evidence="6 7">
    <name type="scientific">Petrotoga olearia DSM 13574</name>
    <dbReference type="NCBI Taxonomy" id="1122955"/>
    <lineage>
        <taxon>Bacteria</taxon>
        <taxon>Thermotogati</taxon>
        <taxon>Thermotogota</taxon>
        <taxon>Thermotogae</taxon>
        <taxon>Petrotogales</taxon>
        <taxon>Petrotogaceae</taxon>
        <taxon>Petrotoga</taxon>
    </lineage>
</organism>
<evidence type="ECO:0000313" key="6">
    <source>
        <dbReference type="EMBL" id="PNR96531.1"/>
    </source>
</evidence>
<gene>
    <name evidence="6" type="ORF">X929_04205</name>
</gene>
<dbReference type="InterPro" id="IPR050377">
    <property type="entry name" value="Radical_SAM_PqqE_MftC-like"/>
</dbReference>
<dbReference type="PANTHER" id="PTHR11228">
    <property type="entry name" value="RADICAL SAM DOMAIN PROTEIN"/>
    <property type="match status" value="1"/>
</dbReference>